<organism evidence="5 6">
    <name type="scientific">Psychrosphaera aquimarina</name>
    <dbReference type="NCBI Taxonomy" id="2044854"/>
    <lineage>
        <taxon>Bacteria</taxon>
        <taxon>Pseudomonadati</taxon>
        <taxon>Pseudomonadota</taxon>
        <taxon>Gammaproteobacteria</taxon>
        <taxon>Alteromonadales</taxon>
        <taxon>Pseudoalteromonadaceae</taxon>
        <taxon>Psychrosphaera</taxon>
    </lineage>
</organism>
<sequence length="190" mass="21263">MSTSINEAIGRQLKQARVNKTWSLDITSEHTGVSKAMLGQIERGESSPTVARLWKIANGFRLPLSYFFGAVEGSILNQGILTTDKGMSITRLFPFDVVTKCEMFSLTLAPHYQQISQAHIVGVVEHIIVIEGAIEYLLDGEWHYLRQGEVIKFNADKEHGYRNMLDQPAVFHNIISYTNGGITDLNTSHI</sequence>
<keyword evidence="3" id="KW-0804">Transcription</keyword>
<reference evidence="5 6" key="1">
    <citation type="submission" date="2023-10" db="EMBL/GenBank/DDBJ databases">
        <title>Psychrosphaera aquimaarina strain SW33 isolated from seawater.</title>
        <authorList>
            <person name="Bayburt H."/>
            <person name="Kim J.M."/>
            <person name="Choi B.J."/>
            <person name="Jeon C.O."/>
        </authorList>
    </citation>
    <scope>NUCLEOTIDE SEQUENCE [LARGE SCALE GENOMIC DNA]</scope>
    <source>
        <strain evidence="5 6">KCTC 52743</strain>
    </source>
</reference>
<dbReference type="Gene3D" id="2.60.120.10">
    <property type="entry name" value="Jelly Rolls"/>
    <property type="match status" value="1"/>
</dbReference>
<dbReference type="SMART" id="SM00530">
    <property type="entry name" value="HTH_XRE"/>
    <property type="match status" value="1"/>
</dbReference>
<dbReference type="EMBL" id="JAWCUA010000010">
    <property type="protein sequence ID" value="MDU0114273.1"/>
    <property type="molecule type" value="Genomic_DNA"/>
</dbReference>
<dbReference type="RefSeq" id="WP_315947897.1">
    <property type="nucleotide sequence ID" value="NZ_JAWCUA010000010.1"/>
</dbReference>
<name>A0ABU3R3P4_9GAMM</name>
<gene>
    <name evidence="5" type="ORF">RT723_14995</name>
</gene>
<accession>A0ABU3R3P4</accession>
<dbReference type="Proteomes" id="UP001257914">
    <property type="component" value="Unassembled WGS sequence"/>
</dbReference>
<evidence type="ECO:0000259" key="4">
    <source>
        <dbReference type="PROSITE" id="PS50943"/>
    </source>
</evidence>
<evidence type="ECO:0000313" key="5">
    <source>
        <dbReference type="EMBL" id="MDU0114273.1"/>
    </source>
</evidence>
<keyword evidence="2" id="KW-0238">DNA-binding</keyword>
<dbReference type="PROSITE" id="PS50943">
    <property type="entry name" value="HTH_CROC1"/>
    <property type="match status" value="1"/>
</dbReference>
<evidence type="ECO:0000256" key="3">
    <source>
        <dbReference type="ARBA" id="ARBA00023163"/>
    </source>
</evidence>
<dbReference type="InterPro" id="IPR013096">
    <property type="entry name" value="Cupin_2"/>
</dbReference>
<dbReference type="InterPro" id="IPR014710">
    <property type="entry name" value="RmlC-like_jellyroll"/>
</dbReference>
<feature type="domain" description="HTH cro/C1-type" evidence="4">
    <location>
        <begin position="13"/>
        <end position="67"/>
    </location>
</feature>
<dbReference type="PANTHER" id="PTHR46797:SF23">
    <property type="entry name" value="HTH-TYPE TRANSCRIPTIONAL REGULATOR SUTR"/>
    <property type="match status" value="1"/>
</dbReference>
<dbReference type="CDD" id="cd00093">
    <property type="entry name" value="HTH_XRE"/>
    <property type="match status" value="1"/>
</dbReference>
<proteinExistence type="predicted"/>
<comment type="caution">
    <text evidence="5">The sequence shown here is derived from an EMBL/GenBank/DDBJ whole genome shotgun (WGS) entry which is preliminary data.</text>
</comment>
<protein>
    <submittedName>
        <fullName evidence="5">XRE family transcriptional regulator</fullName>
    </submittedName>
</protein>
<dbReference type="InterPro" id="IPR050807">
    <property type="entry name" value="TransReg_Diox_bact_type"/>
</dbReference>
<evidence type="ECO:0000313" key="6">
    <source>
        <dbReference type="Proteomes" id="UP001257914"/>
    </source>
</evidence>
<dbReference type="CDD" id="cd02209">
    <property type="entry name" value="cupin_XRE_C"/>
    <property type="match status" value="1"/>
</dbReference>
<dbReference type="SUPFAM" id="SSF47413">
    <property type="entry name" value="lambda repressor-like DNA-binding domains"/>
    <property type="match status" value="1"/>
</dbReference>
<dbReference type="InterPro" id="IPR001387">
    <property type="entry name" value="Cro/C1-type_HTH"/>
</dbReference>
<dbReference type="Pfam" id="PF01381">
    <property type="entry name" value="HTH_3"/>
    <property type="match status" value="1"/>
</dbReference>
<evidence type="ECO:0000256" key="2">
    <source>
        <dbReference type="ARBA" id="ARBA00023125"/>
    </source>
</evidence>
<dbReference type="PANTHER" id="PTHR46797">
    <property type="entry name" value="HTH-TYPE TRANSCRIPTIONAL REGULATOR"/>
    <property type="match status" value="1"/>
</dbReference>
<dbReference type="InterPro" id="IPR010982">
    <property type="entry name" value="Lambda_DNA-bd_dom_sf"/>
</dbReference>
<dbReference type="Pfam" id="PF07883">
    <property type="entry name" value="Cupin_2"/>
    <property type="match status" value="1"/>
</dbReference>
<dbReference type="SUPFAM" id="SSF51182">
    <property type="entry name" value="RmlC-like cupins"/>
    <property type="match status" value="1"/>
</dbReference>
<evidence type="ECO:0000256" key="1">
    <source>
        <dbReference type="ARBA" id="ARBA00023015"/>
    </source>
</evidence>
<dbReference type="Gene3D" id="1.10.260.40">
    <property type="entry name" value="lambda repressor-like DNA-binding domains"/>
    <property type="match status" value="1"/>
</dbReference>
<keyword evidence="6" id="KW-1185">Reference proteome</keyword>
<keyword evidence="1" id="KW-0805">Transcription regulation</keyword>
<dbReference type="InterPro" id="IPR011051">
    <property type="entry name" value="RmlC_Cupin_sf"/>
</dbReference>